<keyword evidence="7" id="KW-0503">Monooxygenase</keyword>
<evidence type="ECO:0000256" key="8">
    <source>
        <dbReference type="SAM" id="Phobius"/>
    </source>
</evidence>
<dbReference type="EMBL" id="CP042196">
    <property type="protein sequence ID" value="QDS75182.1"/>
    <property type="molecule type" value="Genomic_DNA"/>
</dbReference>
<organism evidence="9 10">
    <name type="scientific">Venturia effusa</name>
    <dbReference type="NCBI Taxonomy" id="50376"/>
    <lineage>
        <taxon>Eukaryota</taxon>
        <taxon>Fungi</taxon>
        <taxon>Dikarya</taxon>
        <taxon>Ascomycota</taxon>
        <taxon>Pezizomycotina</taxon>
        <taxon>Dothideomycetes</taxon>
        <taxon>Pleosporomycetidae</taxon>
        <taxon>Venturiales</taxon>
        <taxon>Venturiaceae</taxon>
        <taxon>Venturia</taxon>
    </lineage>
</organism>
<dbReference type="OrthoDB" id="1470350at2759"/>
<keyword evidence="8" id="KW-1133">Transmembrane helix</keyword>
<evidence type="ECO:0000256" key="6">
    <source>
        <dbReference type="PIRSR" id="PIRSR602401-1"/>
    </source>
</evidence>
<dbReference type="AlphaFoldDB" id="A0A517LHR1"/>
<dbReference type="InterPro" id="IPR002401">
    <property type="entry name" value="Cyt_P450_E_grp-I"/>
</dbReference>
<evidence type="ECO:0000256" key="5">
    <source>
        <dbReference type="ARBA" id="ARBA00023004"/>
    </source>
</evidence>
<evidence type="ECO:0000256" key="2">
    <source>
        <dbReference type="ARBA" id="ARBA00010617"/>
    </source>
</evidence>
<evidence type="ECO:0000256" key="3">
    <source>
        <dbReference type="ARBA" id="ARBA00022617"/>
    </source>
</evidence>
<dbReference type="SUPFAM" id="SSF48264">
    <property type="entry name" value="Cytochrome P450"/>
    <property type="match status" value="1"/>
</dbReference>
<comment type="similarity">
    <text evidence="2 7">Belongs to the cytochrome P450 family.</text>
</comment>
<gene>
    <name evidence="9" type="ORF">FKW77_008510</name>
</gene>
<dbReference type="InterPro" id="IPR050121">
    <property type="entry name" value="Cytochrome_P450_monoxygenase"/>
</dbReference>
<dbReference type="PANTHER" id="PTHR24305">
    <property type="entry name" value="CYTOCHROME P450"/>
    <property type="match status" value="1"/>
</dbReference>
<keyword evidence="4 6" id="KW-0479">Metal-binding</keyword>
<accession>A0A517LHR1</accession>
<dbReference type="PANTHER" id="PTHR24305:SF210">
    <property type="entry name" value="CYTOCHROME P450 MONOOXYGENASE ASQL-RELATED"/>
    <property type="match status" value="1"/>
</dbReference>
<evidence type="ECO:0000256" key="1">
    <source>
        <dbReference type="ARBA" id="ARBA00001971"/>
    </source>
</evidence>
<dbReference type="InterPro" id="IPR036396">
    <property type="entry name" value="Cyt_P450_sf"/>
</dbReference>
<proteinExistence type="inferred from homology"/>
<dbReference type="InterPro" id="IPR017972">
    <property type="entry name" value="Cyt_P450_CS"/>
</dbReference>
<keyword evidence="5 6" id="KW-0408">Iron</keyword>
<evidence type="ECO:0000313" key="10">
    <source>
        <dbReference type="Proteomes" id="UP000316270"/>
    </source>
</evidence>
<dbReference type="Proteomes" id="UP000316270">
    <property type="component" value="Chromosome 12"/>
</dbReference>
<evidence type="ECO:0000256" key="7">
    <source>
        <dbReference type="RuleBase" id="RU000461"/>
    </source>
</evidence>
<dbReference type="GO" id="GO:0016705">
    <property type="term" value="F:oxidoreductase activity, acting on paired donors, with incorporation or reduction of molecular oxygen"/>
    <property type="evidence" value="ECO:0007669"/>
    <property type="project" value="InterPro"/>
</dbReference>
<feature type="transmembrane region" description="Helical" evidence="8">
    <location>
        <begin position="20"/>
        <end position="39"/>
    </location>
</feature>
<dbReference type="InterPro" id="IPR001128">
    <property type="entry name" value="Cyt_P450"/>
</dbReference>
<dbReference type="Gene3D" id="1.10.630.10">
    <property type="entry name" value="Cytochrome P450"/>
    <property type="match status" value="1"/>
</dbReference>
<dbReference type="GO" id="GO:0005506">
    <property type="term" value="F:iron ion binding"/>
    <property type="evidence" value="ECO:0007669"/>
    <property type="project" value="InterPro"/>
</dbReference>
<keyword evidence="7" id="KW-0560">Oxidoreductase</keyword>
<protein>
    <submittedName>
        <fullName evidence="9">Uncharacterized protein</fullName>
    </submittedName>
</protein>
<dbReference type="CDD" id="cd11058">
    <property type="entry name" value="CYP60B-like"/>
    <property type="match status" value="1"/>
</dbReference>
<dbReference type="GO" id="GO:0020037">
    <property type="term" value="F:heme binding"/>
    <property type="evidence" value="ECO:0007669"/>
    <property type="project" value="InterPro"/>
</dbReference>
<keyword evidence="8" id="KW-0472">Membrane</keyword>
<keyword evidence="3 6" id="KW-0349">Heme</keyword>
<feature type="binding site" description="axial binding residue" evidence="6">
    <location>
        <position position="447"/>
    </location>
    <ligand>
        <name>heme</name>
        <dbReference type="ChEBI" id="CHEBI:30413"/>
    </ligand>
    <ligandPart>
        <name>Fe</name>
        <dbReference type="ChEBI" id="CHEBI:18248"/>
    </ligandPart>
</feature>
<evidence type="ECO:0000313" key="9">
    <source>
        <dbReference type="EMBL" id="QDS75182.1"/>
    </source>
</evidence>
<keyword evidence="10" id="KW-1185">Reference proteome</keyword>
<dbReference type="STRING" id="50376.A0A517LHR1"/>
<sequence length="503" mass="57617">MSKNNGGVLNGLEQGLMLKLLLAAVVVYTISYMVYNVFFHPLSKFPGPRMAAATPIYYAYYIMTGRQVKYNKVLHEKYGEVVRVKPNELSFISENTWRDVYMHRQGQPQMEKARRDHFSPHPGVFNLVNAPDDVHSRQRRAVSHAFSDRALKEQEPLIQKYVNLLMIYLREQAQKDEAFDVVSPLNYTTFDVIADLAFGESFHALETRRNHPWIEAFFEMIIPGCVMFELMEFPGCSTLFNIFIRPLIVRRIKTGDYAQDKIAERLERGAGNRPDLMSFVLKNNELGKGLSRREIIGTFNIFMIAGSETTATLLSGAIYLLLRTPRVMELLKKEIRDAFNEDGEIDLIKTGQLPYLAAVMEESLRMYPPAPQGINRISPPSGATIAGHHIPGNVVVGVHLGTAFRSPTNFADASEFIPERWIETQSPRFKHDKRDVLKPFSAGPRNCIGQNLAYFEMKLIMARLIFNFDLELVDPEDDWFDQKTYILWKKKPLMVKVREVVRG</sequence>
<evidence type="ECO:0000256" key="4">
    <source>
        <dbReference type="ARBA" id="ARBA00022723"/>
    </source>
</evidence>
<dbReference type="Pfam" id="PF00067">
    <property type="entry name" value="p450"/>
    <property type="match status" value="1"/>
</dbReference>
<name>A0A517LHR1_9PEZI</name>
<dbReference type="PRINTS" id="PR00385">
    <property type="entry name" value="P450"/>
</dbReference>
<comment type="cofactor">
    <cofactor evidence="1 6">
        <name>heme</name>
        <dbReference type="ChEBI" id="CHEBI:30413"/>
    </cofactor>
</comment>
<keyword evidence="8" id="KW-0812">Transmembrane</keyword>
<reference evidence="9 10" key="1">
    <citation type="submission" date="2019-07" db="EMBL/GenBank/DDBJ databases">
        <title>Finished genome of Venturia effusa.</title>
        <authorList>
            <person name="Young C.A."/>
            <person name="Cox M.P."/>
            <person name="Ganley A.R.D."/>
            <person name="David W.J."/>
        </authorList>
    </citation>
    <scope>NUCLEOTIDE SEQUENCE [LARGE SCALE GENOMIC DNA]</scope>
    <source>
        <strain evidence="10">albino</strain>
    </source>
</reference>
<dbReference type="PRINTS" id="PR00463">
    <property type="entry name" value="EP450I"/>
</dbReference>
<dbReference type="PROSITE" id="PS00086">
    <property type="entry name" value="CYTOCHROME_P450"/>
    <property type="match status" value="1"/>
</dbReference>
<dbReference type="GO" id="GO:0004497">
    <property type="term" value="F:monooxygenase activity"/>
    <property type="evidence" value="ECO:0007669"/>
    <property type="project" value="UniProtKB-KW"/>
</dbReference>